<evidence type="ECO:0000313" key="3">
    <source>
        <dbReference type="EMBL" id="CRZ16787.1"/>
    </source>
</evidence>
<dbReference type="OrthoDB" id="4373846at2"/>
<dbReference type="InterPro" id="IPR002347">
    <property type="entry name" value="SDR_fam"/>
</dbReference>
<dbReference type="EMBL" id="CWKH01000002">
    <property type="protein sequence ID" value="CRZ16787.1"/>
    <property type="molecule type" value="Genomic_DNA"/>
</dbReference>
<evidence type="ECO:0000256" key="2">
    <source>
        <dbReference type="ARBA" id="ARBA00023002"/>
    </source>
</evidence>
<keyword evidence="2" id="KW-0560">Oxidoreductase</keyword>
<dbReference type="Pfam" id="PF00106">
    <property type="entry name" value="adh_short"/>
    <property type="match status" value="1"/>
</dbReference>
<comment type="similarity">
    <text evidence="1">Belongs to the short-chain dehydrogenases/reductases (SDR) family.</text>
</comment>
<reference evidence="4" key="1">
    <citation type="submission" date="2015-07" db="EMBL/GenBank/DDBJ databases">
        <authorList>
            <person name="Urmite Genomes"/>
        </authorList>
    </citation>
    <scope>NUCLEOTIDE SEQUENCE [LARGE SCALE GENOMIC DNA]</scope>
    <source>
        <strain evidence="4">type strain: ATCC 49404</strain>
    </source>
</reference>
<proteinExistence type="inferred from homology"/>
<evidence type="ECO:0000313" key="4">
    <source>
        <dbReference type="Proteomes" id="UP000199147"/>
    </source>
</evidence>
<dbReference type="PRINTS" id="PR00081">
    <property type="entry name" value="GDHRDH"/>
</dbReference>
<dbReference type="STRING" id="146018.BN2156_03660"/>
<dbReference type="AlphaFoldDB" id="A0A0H5RTH5"/>
<dbReference type="NCBIfam" id="NF005868">
    <property type="entry name" value="PRK07806.1"/>
    <property type="match status" value="1"/>
</dbReference>
<dbReference type="InterPro" id="IPR036291">
    <property type="entry name" value="NAD(P)-bd_dom_sf"/>
</dbReference>
<dbReference type="GO" id="GO:0016491">
    <property type="term" value="F:oxidoreductase activity"/>
    <property type="evidence" value="ECO:0007669"/>
    <property type="project" value="UniProtKB-KW"/>
</dbReference>
<dbReference type="RefSeq" id="WP_090516402.1">
    <property type="nucleotide sequence ID" value="NZ_CWKH01000002.1"/>
</dbReference>
<dbReference type="Gene3D" id="3.40.50.720">
    <property type="entry name" value="NAD(P)-binding Rossmann-like Domain"/>
    <property type="match status" value="1"/>
</dbReference>
<keyword evidence="4" id="KW-1185">Reference proteome</keyword>
<dbReference type="PANTHER" id="PTHR43639">
    <property type="entry name" value="OXIDOREDUCTASE, SHORT-CHAIN DEHYDROGENASE/REDUCTASE FAMILY (AFU_ORTHOLOGUE AFUA_5G02870)"/>
    <property type="match status" value="1"/>
</dbReference>
<sequence length="222" mass="23357">MQPAAATRIALVTGASRGIGADVAQQLAGPDTHVIVNYREKAKRATTVVDAIRRAGGRASTLGADISDEAAAAAMIERVGREFGRLDVLVLNASTGLELGTDPGYAMRLNRDAQRRLAKLALPLMPVGGQIVFVTSHQAHFFPNKAVPKGYAAIAASKRAGETALYAMRSEFDRRGIDFTVVSGEVMSDRQLATTIARAASAPYPSGIVYVGGPDCLSRMSA</sequence>
<evidence type="ECO:0000256" key="1">
    <source>
        <dbReference type="ARBA" id="ARBA00006484"/>
    </source>
</evidence>
<organism evidence="3 4">
    <name type="scientific">Mycolicibacterium neworleansense</name>
    <dbReference type="NCBI Taxonomy" id="146018"/>
    <lineage>
        <taxon>Bacteria</taxon>
        <taxon>Bacillati</taxon>
        <taxon>Actinomycetota</taxon>
        <taxon>Actinomycetes</taxon>
        <taxon>Mycobacteriales</taxon>
        <taxon>Mycobacteriaceae</taxon>
        <taxon>Mycolicibacterium</taxon>
    </lineage>
</organism>
<protein>
    <submittedName>
        <fullName evidence="3">Short chain dehydrogenase</fullName>
    </submittedName>
</protein>
<accession>A0A0H5RTH5</accession>
<name>A0A0H5RTH5_9MYCO</name>
<dbReference type="SUPFAM" id="SSF51735">
    <property type="entry name" value="NAD(P)-binding Rossmann-fold domains"/>
    <property type="match status" value="1"/>
</dbReference>
<gene>
    <name evidence="3" type="ORF">BN2156_03660</name>
</gene>
<dbReference type="PANTHER" id="PTHR43639:SF1">
    <property type="entry name" value="SHORT-CHAIN DEHYDROGENASE_REDUCTASE FAMILY PROTEIN"/>
    <property type="match status" value="1"/>
</dbReference>
<dbReference type="Proteomes" id="UP000199147">
    <property type="component" value="Unassembled WGS sequence"/>
</dbReference>